<protein>
    <submittedName>
        <fullName evidence="2">Uncharacterized protein</fullName>
    </submittedName>
</protein>
<keyword evidence="3" id="KW-1185">Reference proteome</keyword>
<dbReference type="OrthoDB" id="10254945at2759"/>
<dbReference type="EMBL" id="FJUX01000103">
    <property type="protein sequence ID" value="CZT08234.1"/>
    <property type="molecule type" value="Genomic_DNA"/>
</dbReference>
<name>A0A1E1LCW1_9HELO</name>
<feature type="region of interest" description="Disordered" evidence="1">
    <location>
        <begin position="482"/>
        <end position="502"/>
    </location>
</feature>
<dbReference type="Proteomes" id="UP000178912">
    <property type="component" value="Unassembled WGS sequence"/>
</dbReference>
<reference evidence="3" key="1">
    <citation type="submission" date="2016-03" db="EMBL/GenBank/DDBJ databases">
        <authorList>
            <person name="Guldener U."/>
        </authorList>
    </citation>
    <scope>NUCLEOTIDE SEQUENCE [LARGE SCALE GENOMIC DNA]</scope>
    <source>
        <strain evidence="3">04CH-RAC-A.6.1</strain>
    </source>
</reference>
<evidence type="ECO:0000256" key="1">
    <source>
        <dbReference type="SAM" id="MobiDB-lite"/>
    </source>
</evidence>
<evidence type="ECO:0000313" key="3">
    <source>
        <dbReference type="Proteomes" id="UP000178912"/>
    </source>
</evidence>
<gene>
    <name evidence="2" type="ORF">RAG0_13394</name>
</gene>
<evidence type="ECO:0000313" key="2">
    <source>
        <dbReference type="EMBL" id="CZT08234.1"/>
    </source>
</evidence>
<sequence>MAAFEQTRKVPKPWDAIDLILAEAQNFGPVRPSNLQETTSYPLHKFFSPECWESVSDEDYNLLLPSMQLASNLIQVGMPYLCSFVPPDRVHSSLNGKSRKGPNDYQVDLQDWEKEDQQNTRDELNTIASYVTWELNDTIATDNKWLGVTRLVTDEKWGPRPWKDLLRDDIIRSDKELAARGVDRRRLRAGIMREYVDALKRYSSTSEEHLRATFLAAITMTHEIGHIVWHQDFRSISYDINGKEPYVEDYSISELGCCFIASIFKGKNPFECGKQIPTDFTRALYWERVPKMSTTELYRTDHSMSIPYMLRILSQESWDQLDPRRPDFVVNATAMFQPEEDVVKVLVSPDSSILGPYEDGERPATANIREWTVTDFNNEQKVVWKTAFADRRTRSDEQFNTLTQAEKKYAMYEISSTNPGVFRNNSSVPRVSAQTNAFTKGVPDDEEVRPIDDGVIPLDLFTSGQTDLKAVKRIQIEYRPKPGDFKARDHHQTRPHDHHHTREDAFEYNTAIPLYEWFDSLEHEDSTYDKDSPRDFLFGGLKEEYKPATILALIANKQPEIIAKTTIKDAHQFCAERHIPFGRALPATYVEQNQRLDLSKDADRALIERMRQFCLKQAVKLFAGNNQALLYIYFAAIKYIDDWTREDLVRKCKAEKLPHNGHLDTLQRRVRDKMAKFLRLFARDHNLEAEEKDFEKVGLIDRVDLVKWTDAQYLDFFRIHNIPTWGNRRIWVERHGAFERELVHGLATRRDIDFDSKGEIQRSIDLVEVYAWDAVLAGSSVLALKGALLAAGHFPSDATLNLYFGNDRQTALEDDKPLAYYKPASWEILSLEIIRTSPPDARIANTEPEVIIYKPRIPAGVIIDKSHTVNDDSFGGVGLGHRLGSTGDHPFASKNSDEPAAKRLRIPEDVQRIYDIAHGRARPTVTEHLASIHRNAEELTQILHPSGARDKLRPHLEMLRATSAVEIMDSYQDMMEVRADRQRHVDLQVDPETVLEEDKRKRVALLKELRPDLVVGSDGRLVDKPAEQKKVKVGGFMDDLYLAVKKRQGIL</sequence>
<proteinExistence type="predicted"/>
<accession>A0A1E1LCW1</accession>
<dbReference type="AlphaFoldDB" id="A0A1E1LCW1"/>
<organism evidence="2 3">
    <name type="scientific">Rhynchosporium agropyri</name>
    <dbReference type="NCBI Taxonomy" id="914238"/>
    <lineage>
        <taxon>Eukaryota</taxon>
        <taxon>Fungi</taxon>
        <taxon>Dikarya</taxon>
        <taxon>Ascomycota</taxon>
        <taxon>Pezizomycotina</taxon>
        <taxon>Leotiomycetes</taxon>
        <taxon>Helotiales</taxon>
        <taxon>Ploettnerulaceae</taxon>
        <taxon>Rhynchosporium</taxon>
    </lineage>
</organism>